<dbReference type="Gene3D" id="3.40.50.150">
    <property type="entry name" value="Vaccinia Virus protein VP39"/>
    <property type="match status" value="1"/>
</dbReference>
<reference evidence="1 2" key="1">
    <citation type="submission" date="2016-11" db="EMBL/GenBank/DDBJ databases">
        <authorList>
            <person name="Jaros S."/>
            <person name="Januszkiewicz K."/>
            <person name="Wedrychowicz H."/>
        </authorList>
    </citation>
    <scope>NUCLEOTIDE SEQUENCE [LARGE SCALE GENOMIC DNA]</scope>
    <source>
        <strain evidence="1 2">DSM 19980</strain>
    </source>
</reference>
<dbReference type="InterPro" id="IPR029063">
    <property type="entry name" value="SAM-dependent_MTases_sf"/>
</dbReference>
<gene>
    <name evidence="1" type="ORF">SAMN02745148_03717</name>
</gene>
<protein>
    <recommendedName>
        <fullName evidence="3">Histidine-specific methyltransferase SAM-dependent domain-containing protein</fullName>
    </recommendedName>
</protein>
<dbReference type="AlphaFoldDB" id="A0A1M5F6E9"/>
<evidence type="ECO:0000313" key="1">
    <source>
        <dbReference type="EMBL" id="SHF86662.1"/>
    </source>
</evidence>
<name>A0A1M5F6E9_9GAMM</name>
<dbReference type="SUPFAM" id="SSF53335">
    <property type="entry name" value="S-adenosyl-L-methionine-dependent methyltransferases"/>
    <property type="match status" value="1"/>
</dbReference>
<organism evidence="1 2">
    <name type="scientific">Modicisalibacter ilicicola DSM 19980</name>
    <dbReference type="NCBI Taxonomy" id="1121942"/>
    <lineage>
        <taxon>Bacteria</taxon>
        <taxon>Pseudomonadati</taxon>
        <taxon>Pseudomonadota</taxon>
        <taxon>Gammaproteobacteria</taxon>
        <taxon>Oceanospirillales</taxon>
        <taxon>Halomonadaceae</taxon>
        <taxon>Modicisalibacter</taxon>
    </lineage>
</organism>
<proteinExistence type="predicted"/>
<dbReference type="EMBL" id="FQUJ01000032">
    <property type="protein sequence ID" value="SHF86662.1"/>
    <property type="molecule type" value="Genomic_DNA"/>
</dbReference>
<sequence>MVTQSGVRMVNLVDELYEQRKNGKTLCIADAYCYESEHQLEQIQPQGSSEAAILIPGKARAFVKSAMNSWLEDIYRNNQKLQVVDICCGPDPTILDIIQSIPWSPPKVDIVFVDSSELVLNKVRRKVKEMQSCKNIATQFLKRDIRSLHNLDEILPKEKRLFLFFGSVYGSYDRSELFRSLCKISSDGDFLAIHTESLDNLDRINVFGDRYQKKEMFQIQSLLNLGFTKEDLKVVFRVNQGKSRVEGFAIVVSVPDELNFGASKLNIKVGEEILVFKARKPSIDTLKNEFKSIIGSSEFYFHKEGYDALLLGCVKKCSINSLS</sequence>
<accession>A0A1M5F6E9</accession>
<evidence type="ECO:0008006" key="3">
    <source>
        <dbReference type="Google" id="ProtNLM"/>
    </source>
</evidence>
<dbReference type="Proteomes" id="UP000184346">
    <property type="component" value="Unassembled WGS sequence"/>
</dbReference>
<evidence type="ECO:0000313" key="2">
    <source>
        <dbReference type="Proteomes" id="UP000184346"/>
    </source>
</evidence>
<dbReference type="RefSeq" id="WP_139249185.1">
    <property type="nucleotide sequence ID" value="NZ_FQUJ01000032.1"/>
</dbReference>
<keyword evidence="2" id="KW-1185">Reference proteome</keyword>